<dbReference type="InterPro" id="IPR036390">
    <property type="entry name" value="WH_DNA-bd_sf"/>
</dbReference>
<dbReference type="SUPFAM" id="SSF55811">
    <property type="entry name" value="Nudix"/>
    <property type="match status" value="1"/>
</dbReference>
<dbReference type="Pfam" id="PF21906">
    <property type="entry name" value="WHD_NrtR"/>
    <property type="match status" value="1"/>
</dbReference>
<dbReference type="Gene3D" id="3.90.79.10">
    <property type="entry name" value="Nucleoside Triphosphate Pyrophosphohydrolase"/>
    <property type="match status" value="1"/>
</dbReference>
<sequence length="380" mass="43644" precursor="true">MFLCLHYDFLICSFTLLISIDIFMSLSFSHAHSQGSGTTEVVAVLIAITNNSARVLTVDGGKLLPNGPLMPLHRSLQAGVRQWVEEQTRQPLGYIEQLYTFVDTNRRNKQGHALVYVSYMGLVQEVAAQSPNSDPPHLEARSQSGAKWRDWYDYFPWENHLDKKVQKHTQLITQKLKQWADLADTNDERIKRLQRIYLCWGGDWELDDSEFEAVIASDSSHSSSVKEMFSKWIAEHALLRYEMLYEAGLLPESPYYNAAKLPDDWQQGTGEPMYYDHRRVIATAISRLRAKIEYRPLIFGLMPEEFTLLQLQQSVEALSGVALHKQNFRRLLESQNLLEPTGNSSQTGRGRPAKLYRFRFDVELQSLLMDSKLPKSAIRS</sequence>
<dbReference type="InterPro" id="IPR015797">
    <property type="entry name" value="NUDIX_hydrolase-like_dom_sf"/>
</dbReference>
<accession>A5WGW2</accession>
<proteinExistence type="predicted"/>
<dbReference type="HOGENOM" id="CLU_067794_0_0_6"/>
<dbReference type="EMBL" id="CP000713">
    <property type="protein sequence ID" value="ABQ94903.1"/>
    <property type="molecule type" value="Genomic_DNA"/>
</dbReference>
<dbReference type="Gene3D" id="1.10.10.10">
    <property type="entry name" value="Winged helix-like DNA-binding domain superfamily/Winged helix DNA-binding domain"/>
    <property type="match status" value="1"/>
</dbReference>
<dbReference type="InterPro" id="IPR011213">
    <property type="entry name" value="NMN_biosyn"/>
</dbReference>
<dbReference type="AlphaFoldDB" id="A5WGW2"/>
<dbReference type="KEGG" id="prw:PsycPRwf_1963"/>
<evidence type="ECO:0000313" key="2">
    <source>
        <dbReference type="EMBL" id="ABQ94903.1"/>
    </source>
</evidence>
<dbReference type="InterPro" id="IPR054105">
    <property type="entry name" value="WHD_NrtR"/>
</dbReference>
<dbReference type="InterPro" id="IPR036388">
    <property type="entry name" value="WH-like_DNA-bd_sf"/>
</dbReference>
<dbReference type="eggNOG" id="COG4111">
    <property type="taxonomic scope" value="Bacteria"/>
</dbReference>
<name>A5WGW2_PSYWF</name>
<feature type="domain" description="NrtR DNA-binding winged helix" evidence="1">
    <location>
        <begin position="299"/>
        <end position="358"/>
    </location>
</feature>
<protein>
    <recommendedName>
        <fullName evidence="1">NrtR DNA-binding winged helix domain-containing protein</fullName>
    </recommendedName>
</protein>
<gene>
    <name evidence="2" type="ordered locus">PsycPRwf_1963</name>
</gene>
<dbReference type="SUPFAM" id="SSF46785">
    <property type="entry name" value="Winged helix' DNA-binding domain"/>
    <property type="match status" value="1"/>
</dbReference>
<evidence type="ECO:0000259" key="1">
    <source>
        <dbReference type="Pfam" id="PF21906"/>
    </source>
</evidence>
<organism evidence="2">
    <name type="scientific">Psychrobacter sp. (strain PRwf-1)</name>
    <dbReference type="NCBI Taxonomy" id="349106"/>
    <lineage>
        <taxon>Bacteria</taxon>
        <taxon>Pseudomonadati</taxon>
        <taxon>Pseudomonadota</taxon>
        <taxon>Gammaproteobacteria</taxon>
        <taxon>Moraxellales</taxon>
        <taxon>Moraxellaceae</taxon>
        <taxon>Psychrobacter</taxon>
    </lineage>
</organism>
<reference evidence="2" key="1">
    <citation type="submission" date="2007-05" db="EMBL/GenBank/DDBJ databases">
        <title>Complete sequence of chromosome of Psychrobacter sp. PRwf-1.</title>
        <authorList>
            <consortium name="US DOE Joint Genome Institute"/>
            <person name="Copeland A."/>
            <person name="Lucas S."/>
            <person name="Lapidus A."/>
            <person name="Barry K."/>
            <person name="Detter J.C."/>
            <person name="Glavina del Rio T."/>
            <person name="Hammon N."/>
            <person name="Israni S."/>
            <person name="Dalin E."/>
            <person name="Tice H."/>
            <person name="Pitluck S."/>
            <person name="Chain P."/>
            <person name="Malfatti S."/>
            <person name="Shin M."/>
            <person name="Vergez L."/>
            <person name="Schmutz J."/>
            <person name="Larimer F."/>
            <person name="Land M."/>
            <person name="Hauser L."/>
            <person name="Kyrpides N."/>
            <person name="Kim E."/>
            <person name="Tiedje J."/>
            <person name="Richardson P."/>
        </authorList>
    </citation>
    <scope>NUCLEOTIDE SEQUENCE [LARGE SCALE GENOMIC DNA]</scope>
    <source>
        <strain evidence="2">PRwf-1</strain>
    </source>
</reference>
<dbReference type="PIRSF" id="PIRSF019423">
    <property type="entry name" value="NMN_biosyn"/>
    <property type="match status" value="1"/>
</dbReference>
<dbReference type="STRING" id="349106.PsycPRwf_1963"/>